<dbReference type="Proteomes" id="UP000287124">
    <property type="component" value="Unassembled WGS sequence"/>
</dbReference>
<protein>
    <submittedName>
        <fullName evidence="2">Uncharacterized protein</fullName>
    </submittedName>
</protein>
<feature type="region of interest" description="Disordered" evidence="1">
    <location>
        <begin position="184"/>
        <end position="222"/>
    </location>
</feature>
<organism evidence="2 3">
    <name type="scientific">Fusarium euwallaceae</name>
    <dbReference type="NCBI Taxonomy" id="1147111"/>
    <lineage>
        <taxon>Eukaryota</taxon>
        <taxon>Fungi</taxon>
        <taxon>Dikarya</taxon>
        <taxon>Ascomycota</taxon>
        <taxon>Pezizomycotina</taxon>
        <taxon>Sordariomycetes</taxon>
        <taxon>Hypocreomycetidae</taxon>
        <taxon>Hypocreales</taxon>
        <taxon>Nectriaceae</taxon>
        <taxon>Fusarium</taxon>
        <taxon>Fusarium solani species complex</taxon>
    </lineage>
</organism>
<feature type="compositionally biased region" description="Basic residues" evidence="1">
    <location>
        <begin position="194"/>
        <end position="204"/>
    </location>
</feature>
<evidence type="ECO:0000256" key="1">
    <source>
        <dbReference type="SAM" id="MobiDB-lite"/>
    </source>
</evidence>
<keyword evidence="3" id="KW-1185">Reference proteome</keyword>
<proteinExistence type="predicted"/>
<dbReference type="EMBL" id="MIKF01000093">
    <property type="protein sequence ID" value="RTE78560.1"/>
    <property type="molecule type" value="Genomic_DNA"/>
</dbReference>
<feature type="compositionally biased region" description="Basic residues" evidence="1">
    <location>
        <begin position="212"/>
        <end position="222"/>
    </location>
</feature>
<evidence type="ECO:0000313" key="2">
    <source>
        <dbReference type="EMBL" id="RTE78560.1"/>
    </source>
</evidence>
<name>A0A430LS73_9HYPO</name>
<comment type="caution">
    <text evidence="2">The sequence shown here is derived from an EMBL/GenBank/DDBJ whole genome shotgun (WGS) entry which is preliminary data.</text>
</comment>
<gene>
    <name evidence="2" type="ORF">BHE90_006942</name>
</gene>
<sequence>MNYHDTSTKLDAQRLGLKQHEAQECKEEIETKLKATVNRSMHQFLDNRTLSRCVTQAMQDVVDISDFERKAVENVEETKKALLSQWLDFKRCLANDDDISPAIVNVIESFMEESCSWNELLGILIPSMGYESCPKEPYIRMSPVGCLDQYLTYAIGKADKRPAINDDATTASAVIEISQHDLTDLESPDLNGKQTRKRKRRAKTQPRDFQLRRSKRLRSRGG</sequence>
<accession>A0A430LS73</accession>
<evidence type="ECO:0000313" key="3">
    <source>
        <dbReference type="Proteomes" id="UP000287124"/>
    </source>
</evidence>
<reference evidence="2 3" key="1">
    <citation type="submission" date="2017-06" db="EMBL/GenBank/DDBJ databases">
        <title>Comparative genomic analysis of Ambrosia Fusariam Clade fungi.</title>
        <authorList>
            <person name="Stajich J.E."/>
            <person name="Carrillo J."/>
            <person name="Kijimoto T."/>
            <person name="Eskalen A."/>
            <person name="O'Donnell K."/>
            <person name="Kasson M."/>
        </authorList>
    </citation>
    <scope>NUCLEOTIDE SEQUENCE [LARGE SCALE GENOMIC DNA]</scope>
    <source>
        <strain evidence="2 3">UCR1854</strain>
    </source>
</reference>
<dbReference type="AlphaFoldDB" id="A0A430LS73"/>